<reference evidence="2 3" key="1">
    <citation type="journal article" date="2019" name="Nat. Ecol. Evol.">
        <title>Megaphylogeny resolves global patterns of mushroom evolution.</title>
        <authorList>
            <person name="Varga T."/>
            <person name="Krizsan K."/>
            <person name="Foldi C."/>
            <person name="Dima B."/>
            <person name="Sanchez-Garcia M."/>
            <person name="Sanchez-Ramirez S."/>
            <person name="Szollosi G.J."/>
            <person name="Szarkandi J.G."/>
            <person name="Papp V."/>
            <person name="Albert L."/>
            <person name="Andreopoulos W."/>
            <person name="Angelini C."/>
            <person name="Antonin V."/>
            <person name="Barry K.W."/>
            <person name="Bougher N.L."/>
            <person name="Buchanan P."/>
            <person name="Buyck B."/>
            <person name="Bense V."/>
            <person name="Catcheside P."/>
            <person name="Chovatia M."/>
            <person name="Cooper J."/>
            <person name="Damon W."/>
            <person name="Desjardin D."/>
            <person name="Finy P."/>
            <person name="Geml J."/>
            <person name="Haridas S."/>
            <person name="Hughes K."/>
            <person name="Justo A."/>
            <person name="Karasinski D."/>
            <person name="Kautmanova I."/>
            <person name="Kiss B."/>
            <person name="Kocsube S."/>
            <person name="Kotiranta H."/>
            <person name="LaButti K.M."/>
            <person name="Lechner B.E."/>
            <person name="Liimatainen K."/>
            <person name="Lipzen A."/>
            <person name="Lukacs Z."/>
            <person name="Mihaltcheva S."/>
            <person name="Morgado L.N."/>
            <person name="Niskanen T."/>
            <person name="Noordeloos M.E."/>
            <person name="Ohm R.A."/>
            <person name="Ortiz-Santana B."/>
            <person name="Ovrebo C."/>
            <person name="Racz N."/>
            <person name="Riley R."/>
            <person name="Savchenko A."/>
            <person name="Shiryaev A."/>
            <person name="Soop K."/>
            <person name="Spirin V."/>
            <person name="Szebenyi C."/>
            <person name="Tomsovsky M."/>
            <person name="Tulloss R.E."/>
            <person name="Uehling J."/>
            <person name="Grigoriev I.V."/>
            <person name="Vagvolgyi C."/>
            <person name="Papp T."/>
            <person name="Martin F.M."/>
            <person name="Miettinen O."/>
            <person name="Hibbett D.S."/>
            <person name="Nagy L.G."/>
        </authorList>
    </citation>
    <scope>NUCLEOTIDE SEQUENCE [LARGE SCALE GENOMIC DNA]</scope>
    <source>
        <strain evidence="2 3">CBS 166.37</strain>
    </source>
</reference>
<keyword evidence="3" id="KW-1185">Reference proteome</keyword>
<feature type="compositionally biased region" description="Low complexity" evidence="1">
    <location>
        <begin position="42"/>
        <end position="55"/>
    </location>
</feature>
<gene>
    <name evidence="2" type="ORF">BDQ12DRAFT_725576</name>
</gene>
<feature type="region of interest" description="Disordered" evidence="1">
    <location>
        <begin position="1"/>
        <end position="24"/>
    </location>
</feature>
<feature type="compositionally biased region" description="Polar residues" evidence="1">
    <location>
        <begin position="62"/>
        <end position="72"/>
    </location>
</feature>
<feature type="region of interest" description="Disordered" evidence="1">
    <location>
        <begin position="38"/>
        <end position="72"/>
    </location>
</feature>
<dbReference type="EMBL" id="ML213617">
    <property type="protein sequence ID" value="TFK36050.1"/>
    <property type="molecule type" value="Genomic_DNA"/>
</dbReference>
<accession>A0A5C3LSZ5</accession>
<evidence type="ECO:0000313" key="2">
    <source>
        <dbReference type="EMBL" id="TFK36050.1"/>
    </source>
</evidence>
<sequence length="85" mass="8834">MNQSDDPVVVSAQPKLPPPLEPAATKEAKAELIEDVIPPEPASTSLPTLPPTTTADEIDTGSRPTLQSSAPPSNILVLLKVNGID</sequence>
<dbReference type="AlphaFoldDB" id="A0A5C3LSZ5"/>
<evidence type="ECO:0000313" key="3">
    <source>
        <dbReference type="Proteomes" id="UP000308652"/>
    </source>
</evidence>
<evidence type="ECO:0000256" key="1">
    <source>
        <dbReference type="SAM" id="MobiDB-lite"/>
    </source>
</evidence>
<dbReference type="Proteomes" id="UP000308652">
    <property type="component" value="Unassembled WGS sequence"/>
</dbReference>
<protein>
    <submittedName>
        <fullName evidence="2">Uncharacterized protein</fullName>
    </submittedName>
</protein>
<proteinExistence type="predicted"/>
<name>A0A5C3LSZ5_9AGAR</name>
<organism evidence="2 3">
    <name type="scientific">Crucibulum laeve</name>
    <dbReference type="NCBI Taxonomy" id="68775"/>
    <lineage>
        <taxon>Eukaryota</taxon>
        <taxon>Fungi</taxon>
        <taxon>Dikarya</taxon>
        <taxon>Basidiomycota</taxon>
        <taxon>Agaricomycotina</taxon>
        <taxon>Agaricomycetes</taxon>
        <taxon>Agaricomycetidae</taxon>
        <taxon>Agaricales</taxon>
        <taxon>Agaricineae</taxon>
        <taxon>Nidulariaceae</taxon>
        <taxon>Crucibulum</taxon>
    </lineage>
</organism>